<dbReference type="GO" id="GO:0009765">
    <property type="term" value="P:photosynthesis, light harvesting"/>
    <property type="evidence" value="ECO:0007669"/>
    <property type="project" value="InterPro"/>
</dbReference>
<dbReference type="Pfam" id="PF00504">
    <property type="entry name" value="Chloroa_b-bind"/>
    <property type="match status" value="1"/>
</dbReference>
<feature type="binding site" description="axial binding residue" evidence="7">
    <location>
        <position position="174"/>
    </location>
    <ligand>
        <name>chlorophyll b</name>
        <dbReference type="ChEBI" id="CHEBI:61721"/>
        <label>1</label>
    </ligand>
    <ligandPart>
        <name>Mg</name>
        <dbReference type="ChEBI" id="CHEBI:25107"/>
    </ligandPart>
</feature>
<feature type="binding site" evidence="7">
    <location>
        <position position="215"/>
    </location>
    <ligand>
        <name>chlorophyll a</name>
        <dbReference type="ChEBI" id="CHEBI:58416"/>
        <label>1</label>
    </ligand>
</feature>
<dbReference type="Gene3D" id="1.10.3460.10">
    <property type="entry name" value="Chlorophyll a/b binding protein domain"/>
    <property type="match status" value="1"/>
</dbReference>
<keyword evidence="7" id="KW-0148">Chlorophyll</keyword>
<keyword evidence="8" id="KW-0732">Signal</keyword>
<dbReference type="PANTHER" id="PTHR21649">
    <property type="entry name" value="CHLOROPHYLL A/B BINDING PROTEIN"/>
    <property type="match status" value="1"/>
</dbReference>
<keyword evidence="4" id="KW-0150">Chloroplast</keyword>
<keyword evidence="5" id="KW-0602">Photosynthesis</keyword>
<evidence type="ECO:0000256" key="7">
    <source>
        <dbReference type="PIRSR" id="PIRSR601344-1"/>
    </source>
</evidence>
<comment type="similarity">
    <text evidence="3">Belongs to the fucoxanthin chlorophyll protein family.</text>
</comment>
<feature type="binding site" evidence="7">
    <location>
        <position position="212"/>
    </location>
    <ligand>
        <name>chlorophyll a</name>
        <dbReference type="ChEBI" id="CHEBI:58416"/>
        <label>1</label>
    </ligand>
</feature>
<dbReference type="GO" id="GO:0009507">
    <property type="term" value="C:chloroplast"/>
    <property type="evidence" value="ECO:0007669"/>
    <property type="project" value="UniProtKB-SubCell"/>
</dbReference>
<proteinExistence type="inferred from homology"/>
<evidence type="ECO:0000256" key="8">
    <source>
        <dbReference type="SAM" id="SignalP"/>
    </source>
</evidence>
<comment type="function">
    <text evidence="1">The light-harvesting complex (LHC) functions as a light receptor, it captures and delivers excitation energy to photosystems with which it is closely associated. Energy is transferred from the carotenoid and chlorophyll C (or B) to chlorophyll A and the photosynthetic reaction centers where it is used to synthesize ATP and reducing power.</text>
</comment>
<feature type="binding site" description="axial binding residue" evidence="7">
    <location>
        <position position="92"/>
    </location>
    <ligand>
        <name>chlorophyll b</name>
        <dbReference type="ChEBI" id="CHEBI:61721"/>
        <label>1</label>
    </ligand>
    <ligandPart>
        <name>Mg</name>
        <dbReference type="ChEBI" id="CHEBI:25107"/>
    </ligandPart>
</feature>
<comment type="subcellular location">
    <subcellularLocation>
        <location evidence="2">Plastid</location>
        <location evidence="2">Chloroplast</location>
    </subcellularLocation>
</comment>
<reference evidence="9" key="1">
    <citation type="submission" date="2021-01" db="EMBL/GenBank/DDBJ databases">
        <authorList>
            <person name="Corre E."/>
            <person name="Pelletier E."/>
            <person name="Niang G."/>
            <person name="Scheremetjew M."/>
            <person name="Finn R."/>
            <person name="Kale V."/>
            <person name="Holt S."/>
            <person name="Cochrane G."/>
            <person name="Meng A."/>
            <person name="Brown T."/>
            <person name="Cohen L."/>
        </authorList>
    </citation>
    <scope>NUCLEOTIDE SEQUENCE</scope>
    <source>
        <strain evidence="9">CCMP1381</strain>
    </source>
</reference>
<keyword evidence="7" id="KW-0157">Chromophore</keyword>
<evidence type="ECO:0000313" key="9">
    <source>
        <dbReference type="EMBL" id="CAD9381121.1"/>
    </source>
</evidence>
<feature type="binding site" evidence="7">
    <location>
        <position position="87"/>
    </location>
    <ligand>
        <name>chlorophyll a</name>
        <dbReference type="ChEBI" id="CHEBI:58416"/>
        <label>1</label>
    </ligand>
</feature>
<feature type="signal peptide" evidence="8">
    <location>
        <begin position="1"/>
        <end position="17"/>
    </location>
</feature>
<sequence>MIMRNIVLALAFVSASAFVQPNARSAPRVQPVSETKADLEALAAKLNPVVPFFDPIGLADQTFWATSPWEALGSTNEATIGFLRHAEIKHGRVAMAAFVGYCVQANGLRFPWPMTMDGSPFPEAGLSPEAQWDAIPFAAKWQIISVIAFLELWGEAAGDAHYMKGGKPGDFPDLVDNKNMQIPHPVPLNLFDPFGFSKKKTEAQKAEGLIKELNNGRLAQIGIMGFVAASKVDGSVPFLTGIIKHYDGDVMQPFEGNLHLFN</sequence>
<dbReference type="GO" id="GO:0016168">
    <property type="term" value="F:chlorophyll binding"/>
    <property type="evidence" value="ECO:0007669"/>
    <property type="project" value="UniProtKB-KW"/>
</dbReference>
<feature type="binding site" evidence="7">
    <location>
        <position position="69"/>
    </location>
    <ligand>
        <name>chlorophyll a</name>
        <dbReference type="ChEBI" id="CHEBI:58416"/>
        <label>1</label>
    </ligand>
</feature>
<evidence type="ECO:0008006" key="10">
    <source>
        <dbReference type="Google" id="ProtNLM"/>
    </source>
</evidence>
<protein>
    <recommendedName>
        <fullName evidence="10">Plastid light harvesting protein</fullName>
    </recommendedName>
</protein>
<dbReference type="AlphaFoldDB" id="A0A7S2AY64"/>
<evidence type="ECO:0000256" key="4">
    <source>
        <dbReference type="ARBA" id="ARBA00022528"/>
    </source>
</evidence>
<feature type="binding site" description="axial binding residue" evidence="7">
    <location>
        <position position="217"/>
    </location>
    <ligand>
        <name>chlorophyll a</name>
        <dbReference type="ChEBI" id="CHEBI:58416"/>
        <label>3</label>
    </ligand>
    <ligandPart>
        <name>Mg</name>
        <dbReference type="ChEBI" id="CHEBI:25107"/>
    </ligandPart>
</feature>
<name>A0A7S2AY64_9STRA</name>
<evidence type="ECO:0000256" key="1">
    <source>
        <dbReference type="ARBA" id="ARBA00004022"/>
    </source>
</evidence>
<keyword evidence="6" id="KW-0934">Plastid</keyword>
<feature type="binding site" evidence="7">
    <location>
        <position position="211"/>
    </location>
    <ligand>
        <name>chlorophyll a</name>
        <dbReference type="ChEBI" id="CHEBI:58416"/>
        <label>1</label>
    </ligand>
</feature>
<feature type="chain" id="PRO_5031019201" description="Plastid light harvesting protein" evidence="8">
    <location>
        <begin position="18"/>
        <end position="262"/>
    </location>
</feature>
<evidence type="ECO:0000256" key="2">
    <source>
        <dbReference type="ARBA" id="ARBA00004229"/>
    </source>
</evidence>
<dbReference type="EMBL" id="HBGS01008197">
    <property type="protein sequence ID" value="CAD9381121.1"/>
    <property type="molecule type" value="Transcribed_RNA"/>
</dbReference>
<evidence type="ECO:0000256" key="6">
    <source>
        <dbReference type="ARBA" id="ARBA00022640"/>
    </source>
</evidence>
<dbReference type="GO" id="GO:0016020">
    <property type="term" value="C:membrane"/>
    <property type="evidence" value="ECO:0007669"/>
    <property type="project" value="InterPro"/>
</dbReference>
<evidence type="ECO:0000256" key="3">
    <source>
        <dbReference type="ARBA" id="ARBA00005933"/>
    </source>
</evidence>
<evidence type="ECO:0000256" key="5">
    <source>
        <dbReference type="ARBA" id="ARBA00022531"/>
    </source>
</evidence>
<organism evidence="9">
    <name type="scientific">Octactis speculum</name>
    <dbReference type="NCBI Taxonomy" id="3111310"/>
    <lineage>
        <taxon>Eukaryota</taxon>
        <taxon>Sar</taxon>
        <taxon>Stramenopiles</taxon>
        <taxon>Ochrophyta</taxon>
        <taxon>Dictyochophyceae</taxon>
        <taxon>Dictyochales</taxon>
        <taxon>Dictyochaceae</taxon>
        <taxon>Octactis</taxon>
    </lineage>
</organism>
<dbReference type="InterPro" id="IPR001344">
    <property type="entry name" value="Chloro_AB-bd_pln"/>
</dbReference>
<feature type="binding site" evidence="7">
    <location>
        <position position="90"/>
    </location>
    <ligand>
        <name>chlorophyll a</name>
        <dbReference type="ChEBI" id="CHEBI:58416"/>
        <label>1</label>
    </ligand>
</feature>
<accession>A0A7S2AY64</accession>
<dbReference type="InterPro" id="IPR022796">
    <property type="entry name" value="Chloroa_b-bind"/>
</dbReference>
<dbReference type="SUPFAM" id="SSF103511">
    <property type="entry name" value="Chlorophyll a-b binding protein"/>
    <property type="match status" value="1"/>
</dbReference>
<gene>
    <name evidence="9" type="ORF">DSPE1174_LOCUS4275</name>
</gene>